<evidence type="ECO:0000313" key="2">
    <source>
        <dbReference type="Proteomes" id="UP001295684"/>
    </source>
</evidence>
<sequence>MESNNTLKISFDWEKEEINCNLEQDYIRERKESDSNCSINSFCCDKNDKMAMSPLKNKGNLKVNQKEQFVEELRDVRVLTKRQRFQNKRLSLYYCKKYSASPNAGKVAQFIRDSHNVQDESPSYVSPSNIFEGSKNARVEHSSPEYPLENLDEQVMVTMQDVMPGKRVCN</sequence>
<comment type="caution">
    <text evidence="1">The sequence shown here is derived from an EMBL/GenBank/DDBJ whole genome shotgun (WGS) entry which is preliminary data.</text>
</comment>
<proteinExistence type="predicted"/>
<name>A0AAD2DAR1_EUPCR</name>
<evidence type="ECO:0000313" key="1">
    <source>
        <dbReference type="EMBL" id="CAI2385835.1"/>
    </source>
</evidence>
<gene>
    <name evidence="1" type="ORF">ECRASSUSDP1_LOCUS27422</name>
</gene>
<accession>A0AAD2DAR1</accession>
<dbReference type="Proteomes" id="UP001295684">
    <property type="component" value="Unassembled WGS sequence"/>
</dbReference>
<reference evidence="1" key="1">
    <citation type="submission" date="2023-07" db="EMBL/GenBank/DDBJ databases">
        <authorList>
            <consortium name="AG Swart"/>
            <person name="Singh M."/>
            <person name="Singh A."/>
            <person name="Seah K."/>
            <person name="Emmerich C."/>
        </authorList>
    </citation>
    <scope>NUCLEOTIDE SEQUENCE</scope>
    <source>
        <strain evidence="1">DP1</strain>
    </source>
</reference>
<dbReference type="AlphaFoldDB" id="A0AAD2DAR1"/>
<protein>
    <submittedName>
        <fullName evidence="1">Uncharacterized protein</fullName>
    </submittedName>
</protein>
<organism evidence="1 2">
    <name type="scientific">Euplotes crassus</name>
    <dbReference type="NCBI Taxonomy" id="5936"/>
    <lineage>
        <taxon>Eukaryota</taxon>
        <taxon>Sar</taxon>
        <taxon>Alveolata</taxon>
        <taxon>Ciliophora</taxon>
        <taxon>Intramacronucleata</taxon>
        <taxon>Spirotrichea</taxon>
        <taxon>Hypotrichia</taxon>
        <taxon>Euplotida</taxon>
        <taxon>Euplotidae</taxon>
        <taxon>Moneuplotes</taxon>
    </lineage>
</organism>
<dbReference type="EMBL" id="CAMPGE010028295">
    <property type="protein sequence ID" value="CAI2385835.1"/>
    <property type="molecule type" value="Genomic_DNA"/>
</dbReference>
<keyword evidence="2" id="KW-1185">Reference proteome</keyword>